<dbReference type="Proteomes" id="UP001186944">
    <property type="component" value="Unassembled WGS sequence"/>
</dbReference>
<sequence>GRRGRPAVLIDEEQINLFQSLNYTVTQMAKHFGCSASTVYSKMYSMGKHQRDKYSAMTAAELDSKVEALQKGFPNAGSVVSTYLTLFYNL</sequence>
<feature type="non-terminal residue" evidence="1">
    <location>
        <position position="1"/>
    </location>
</feature>
<evidence type="ECO:0000313" key="2">
    <source>
        <dbReference type="EMBL" id="KAK3084847.1"/>
    </source>
</evidence>
<dbReference type="EMBL" id="VSWD01000013">
    <property type="protein sequence ID" value="KAK3084847.1"/>
    <property type="molecule type" value="Genomic_DNA"/>
</dbReference>
<comment type="caution">
    <text evidence="1">The sequence shown here is derived from an EMBL/GenBank/DDBJ whole genome shotgun (WGS) entry which is preliminary data.</text>
</comment>
<gene>
    <name evidence="1" type="ORF">FSP39_012014</name>
    <name evidence="2" type="ORF">FSP39_020109</name>
</gene>
<dbReference type="EMBL" id="VSWD01000013">
    <property type="protein sequence ID" value="KAK3084351.1"/>
    <property type="molecule type" value="Genomic_DNA"/>
</dbReference>
<accession>A0AA89BJ90</accession>
<proteinExistence type="predicted"/>
<name>A0AA89BJ90_PINIB</name>
<protein>
    <submittedName>
        <fullName evidence="1">Uncharacterized protein</fullName>
    </submittedName>
</protein>
<keyword evidence="3" id="KW-1185">Reference proteome</keyword>
<organism evidence="1 3">
    <name type="scientific">Pinctada imbricata</name>
    <name type="common">Atlantic pearl-oyster</name>
    <name type="synonym">Pinctada martensii</name>
    <dbReference type="NCBI Taxonomy" id="66713"/>
    <lineage>
        <taxon>Eukaryota</taxon>
        <taxon>Metazoa</taxon>
        <taxon>Spiralia</taxon>
        <taxon>Lophotrochozoa</taxon>
        <taxon>Mollusca</taxon>
        <taxon>Bivalvia</taxon>
        <taxon>Autobranchia</taxon>
        <taxon>Pteriomorphia</taxon>
        <taxon>Pterioida</taxon>
        <taxon>Pterioidea</taxon>
        <taxon>Pteriidae</taxon>
        <taxon>Pinctada</taxon>
    </lineage>
</organism>
<reference evidence="1" key="1">
    <citation type="submission" date="2019-08" db="EMBL/GenBank/DDBJ databases">
        <title>The improved chromosome-level genome for the pearl oyster Pinctada fucata martensii using PacBio sequencing and Hi-C.</title>
        <authorList>
            <person name="Zheng Z."/>
        </authorList>
    </citation>
    <scope>NUCLEOTIDE SEQUENCE</scope>
    <source>
        <strain evidence="1">ZZ-2019</strain>
        <tissue evidence="1">Adductor muscle</tissue>
    </source>
</reference>
<evidence type="ECO:0000313" key="3">
    <source>
        <dbReference type="Proteomes" id="UP001186944"/>
    </source>
</evidence>
<evidence type="ECO:0000313" key="1">
    <source>
        <dbReference type="EMBL" id="KAK3084351.1"/>
    </source>
</evidence>
<dbReference type="AlphaFoldDB" id="A0AA89BJ90"/>